<dbReference type="CDD" id="cd01448">
    <property type="entry name" value="TST_Repeat_1"/>
    <property type="match status" value="1"/>
</dbReference>
<dbReference type="RefSeq" id="WP_213404174.1">
    <property type="nucleotide sequence ID" value="NZ_JAGIBT010000007.1"/>
</dbReference>
<evidence type="ECO:0000313" key="4">
    <source>
        <dbReference type="EMBL" id="MBS7825084.1"/>
    </source>
</evidence>
<keyword evidence="2" id="KW-0677">Repeat</keyword>
<dbReference type="AlphaFoldDB" id="A0AB35BZB6"/>
<evidence type="ECO:0000256" key="2">
    <source>
        <dbReference type="ARBA" id="ARBA00022737"/>
    </source>
</evidence>
<dbReference type="PANTHER" id="PTHR11364:SF27">
    <property type="entry name" value="SULFURTRANSFERASE"/>
    <property type="match status" value="1"/>
</dbReference>
<dbReference type="Proteomes" id="UP000680020">
    <property type="component" value="Unassembled WGS sequence"/>
</dbReference>
<feature type="domain" description="Rhodanese" evidence="3">
    <location>
        <begin position="24"/>
        <end position="132"/>
    </location>
</feature>
<proteinExistence type="predicted"/>
<reference evidence="4" key="1">
    <citation type="submission" date="2021-03" db="EMBL/GenBank/DDBJ databases">
        <title>Identification and antibiotic profiling of Wohlfahrtiimonas chitiniclastica, an underestimated human pathogen.</title>
        <authorList>
            <person name="Kopf A."/>
            <person name="Bunk B."/>
            <person name="Coldewey S."/>
            <person name="Gunzer F."/>
            <person name="Riedel T."/>
            <person name="Schroettner P."/>
        </authorList>
    </citation>
    <scope>NUCLEOTIDE SEQUENCE</scope>
    <source>
        <strain evidence="4">DSM 100917</strain>
    </source>
</reference>
<organism evidence="4 5">
    <name type="scientific">Wohlfahrtiimonas chitiniclastica</name>
    <dbReference type="NCBI Taxonomy" id="400946"/>
    <lineage>
        <taxon>Bacteria</taxon>
        <taxon>Pseudomonadati</taxon>
        <taxon>Pseudomonadota</taxon>
        <taxon>Gammaproteobacteria</taxon>
        <taxon>Cardiobacteriales</taxon>
        <taxon>Ignatzschineriaceae</taxon>
        <taxon>Wohlfahrtiimonas</taxon>
    </lineage>
</organism>
<dbReference type="InterPro" id="IPR045078">
    <property type="entry name" value="TST/MPST-like"/>
</dbReference>
<accession>A0AB35BZB6</accession>
<dbReference type="GO" id="GO:0004792">
    <property type="term" value="F:thiosulfate-cyanide sulfurtransferase activity"/>
    <property type="evidence" value="ECO:0007669"/>
    <property type="project" value="TreeGrafter"/>
</dbReference>
<dbReference type="SMART" id="SM00450">
    <property type="entry name" value="RHOD"/>
    <property type="match status" value="2"/>
</dbReference>
<dbReference type="CDD" id="cd01449">
    <property type="entry name" value="TST_Repeat_2"/>
    <property type="match status" value="1"/>
</dbReference>
<gene>
    <name evidence="4" type="ORF">J7561_07685</name>
</gene>
<dbReference type="EMBL" id="JAGIBU010000006">
    <property type="protein sequence ID" value="MBS7825084.1"/>
    <property type="molecule type" value="Genomic_DNA"/>
</dbReference>
<dbReference type="SUPFAM" id="SSF52821">
    <property type="entry name" value="Rhodanese/Cell cycle control phosphatase"/>
    <property type="match status" value="2"/>
</dbReference>
<comment type="caution">
    <text evidence="4">The sequence shown here is derived from an EMBL/GenBank/DDBJ whole genome shotgun (WGS) entry which is preliminary data.</text>
</comment>
<evidence type="ECO:0000256" key="1">
    <source>
        <dbReference type="ARBA" id="ARBA00022679"/>
    </source>
</evidence>
<evidence type="ECO:0000259" key="3">
    <source>
        <dbReference type="PROSITE" id="PS50206"/>
    </source>
</evidence>
<dbReference type="InterPro" id="IPR001763">
    <property type="entry name" value="Rhodanese-like_dom"/>
</dbReference>
<protein>
    <submittedName>
        <fullName evidence="4">Sulfurtransferase</fullName>
    </submittedName>
</protein>
<dbReference type="Gene3D" id="3.40.250.10">
    <property type="entry name" value="Rhodanese-like domain"/>
    <property type="match status" value="2"/>
</dbReference>
<dbReference type="InterPro" id="IPR036873">
    <property type="entry name" value="Rhodanese-like_dom_sf"/>
</dbReference>
<evidence type="ECO:0000313" key="5">
    <source>
        <dbReference type="Proteomes" id="UP000680020"/>
    </source>
</evidence>
<dbReference type="Pfam" id="PF00581">
    <property type="entry name" value="Rhodanese"/>
    <property type="match status" value="2"/>
</dbReference>
<keyword evidence="1" id="KW-0808">Transferase</keyword>
<sequence>MSAISSLISVESLKAQMPSASLVILAAESSMQPIQKDHCYIKGARRIDLEKDVCTAVTPQSGRHPLKSTDELIHVMQRLGIHQDDTVVVYDAGNTMMAAYIWWILHHLGHGQTFVLNGGLRAWQAAGGEVSSLPDAAPQQGDIVPLPSDFQTVTADDIMASISQPQPPLCIIDARGHARFKGEIEPLDPVAGHIPTAINRPFELNLQSDGTFKPKAILAEAFNHLLKHHQDQTIVHQCGSGVSACHNLLAMAYAGFGATALYAGSWSEWCKNPLHRIALGDD</sequence>
<feature type="domain" description="Rhodanese" evidence="3">
    <location>
        <begin position="165"/>
        <end position="278"/>
    </location>
</feature>
<name>A0AB35BZB6_9GAMM</name>
<dbReference type="PANTHER" id="PTHR11364">
    <property type="entry name" value="THIOSULFATE SULFERTANSFERASE"/>
    <property type="match status" value="1"/>
</dbReference>
<dbReference type="PROSITE" id="PS50206">
    <property type="entry name" value="RHODANESE_3"/>
    <property type="match status" value="2"/>
</dbReference>